<dbReference type="Proteomes" id="UP001159364">
    <property type="component" value="Linkage Group LG07"/>
</dbReference>
<feature type="region of interest" description="Disordered" evidence="1">
    <location>
        <begin position="277"/>
        <end position="310"/>
    </location>
</feature>
<feature type="compositionally biased region" description="Polar residues" evidence="1">
    <location>
        <begin position="292"/>
        <end position="301"/>
    </location>
</feature>
<evidence type="ECO:0000256" key="1">
    <source>
        <dbReference type="SAM" id="MobiDB-lite"/>
    </source>
</evidence>
<dbReference type="AlphaFoldDB" id="A0AAV8SYS2"/>
<gene>
    <name evidence="2" type="ORF">K2173_009283</name>
</gene>
<organism evidence="2 3">
    <name type="scientific">Erythroxylum novogranatense</name>
    <dbReference type="NCBI Taxonomy" id="1862640"/>
    <lineage>
        <taxon>Eukaryota</taxon>
        <taxon>Viridiplantae</taxon>
        <taxon>Streptophyta</taxon>
        <taxon>Embryophyta</taxon>
        <taxon>Tracheophyta</taxon>
        <taxon>Spermatophyta</taxon>
        <taxon>Magnoliopsida</taxon>
        <taxon>eudicotyledons</taxon>
        <taxon>Gunneridae</taxon>
        <taxon>Pentapetalae</taxon>
        <taxon>rosids</taxon>
        <taxon>fabids</taxon>
        <taxon>Malpighiales</taxon>
        <taxon>Erythroxylaceae</taxon>
        <taxon>Erythroxylum</taxon>
    </lineage>
</organism>
<reference evidence="2 3" key="1">
    <citation type="submission" date="2021-09" db="EMBL/GenBank/DDBJ databases">
        <title>Genomic insights and catalytic innovation underlie evolution of tropane alkaloids biosynthesis.</title>
        <authorList>
            <person name="Wang Y.-J."/>
            <person name="Tian T."/>
            <person name="Huang J.-P."/>
            <person name="Huang S.-X."/>
        </authorList>
    </citation>
    <scope>NUCLEOTIDE SEQUENCE [LARGE SCALE GENOMIC DNA]</scope>
    <source>
        <strain evidence="2">KIB-2018</strain>
        <tissue evidence="2">Leaf</tissue>
    </source>
</reference>
<comment type="caution">
    <text evidence="2">The sequence shown here is derived from an EMBL/GenBank/DDBJ whole genome shotgun (WGS) entry which is preliminary data.</text>
</comment>
<evidence type="ECO:0000313" key="2">
    <source>
        <dbReference type="EMBL" id="KAJ8759636.1"/>
    </source>
</evidence>
<evidence type="ECO:0000313" key="3">
    <source>
        <dbReference type="Proteomes" id="UP001159364"/>
    </source>
</evidence>
<protein>
    <submittedName>
        <fullName evidence="2">Uncharacterized protein</fullName>
    </submittedName>
</protein>
<feature type="compositionally biased region" description="Acidic residues" evidence="1">
    <location>
        <begin position="277"/>
        <end position="291"/>
    </location>
</feature>
<accession>A0AAV8SYS2</accession>
<keyword evidence="3" id="KW-1185">Reference proteome</keyword>
<name>A0AAV8SYS2_9ROSI</name>
<dbReference type="EMBL" id="JAIWQS010000007">
    <property type="protein sequence ID" value="KAJ8759636.1"/>
    <property type="molecule type" value="Genomic_DNA"/>
</dbReference>
<sequence length="414" mass="46660">MSPLVDATLVLLKEELACQQSEDEVLMDAVSDLLPAFAKSMGSHFAPIFAKLFDPLMILCNGLYTLRSFDDFMQWFLPASSFATTTGYISTAVNDGPGCLMLRCPGPSCVAAVGQDMIDALASLEDKEKYHRYFVRSYIEDNRKHGILNSHIGRHRRHLAVTMLLSKMTLYFVDDEDYVGKKSESTILEEVSRGKEEVDEKEVRKQEISEVELEGKLVSGVDSNSCGNVGFHKKVDCGCCPRQFDCVAKRTRSHFYTEFVKKKVKLGTASHLLSFEEEEHETTSDDGENVDVDNSYSSDATYTPKKGLTKSQKVNGMSKHVEDLCGGKPTKRKCIRTLAEHEILKILLDFVLDKVEVPFEDKNEPPSKPTLPLKFTFSNEESIPLETSEEKKELAKLWNEMASALFEMLLIIFW</sequence>
<proteinExistence type="predicted"/>